<accession>V6LS97</accession>
<dbReference type="VEuPathDB" id="GiardiaDB:SS50377_27657"/>
<dbReference type="EMBL" id="KI546073">
    <property type="protein sequence ID" value="EST46566.1"/>
    <property type="molecule type" value="Genomic_DNA"/>
</dbReference>
<protein>
    <recommendedName>
        <fullName evidence="2">SPRY domain-containing protein</fullName>
    </recommendedName>
</protein>
<name>V6LS97_9EUKA</name>
<evidence type="ECO:0008006" key="2">
    <source>
        <dbReference type="Google" id="ProtNLM"/>
    </source>
</evidence>
<reference evidence="1" key="1">
    <citation type="journal article" date="2014" name="PLoS Genet.">
        <title>The Genome of Spironucleus salmonicida Highlights a Fish Pathogen Adapted to Fluctuating Environments.</title>
        <authorList>
            <person name="Xu F."/>
            <person name="Jerlstrom-Hultqvist J."/>
            <person name="Einarsson E."/>
            <person name="Astvaldsson A."/>
            <person name="Svard S.G."/>
            <person name="Andersson J.O."/>
        </authorList>
    </citation>
    <scope>NUCLEOTIDE SEQUENCE</scope>
</reference>
<sequence length="787" mass="91716">MIEWPVPIVLEEFTFDEDLLLMSTYFTENEQTLHAQLLNRYQQAHQKFPQQYPKSLQFNKNSNILNHRLTNLLLDKQYNNYREAIVRSLNVVEKDEEILFDDFAQSYMQERAALAEDARMYGKDKLKVTLGGPKAPTYQMRRVQVCSCSDLLTREALAANDLLQQEETALLVYLNDEECRCPVPHTPNHISPQLFEKFLLFTRHPFIVQELANIDEILEDHSNKSEFLLQSILDMLVGKRKQKINILEEWRNIMESKVVKEVLKEFELAIQAIKGKYEKLLQSVLNKLNDNYSEILVNIMQFYENQMKICTEKVSVFSKVQLQNDNIIIKQKHLTNINTAIFQPFQILPNLLTSALALESDKFIDACIVNIALNIDQQEIYGSFILSECQLITPEICRKILQKIQTQKLGNYYKQAISNGSIKLEDFQSENFQKEIITYSQKNVRYNSQLMLSKEKEKEDMTITMLQYQQSTQSNSSFESLNNVPLRNCLIPFEYLIEEVNARKVVLKQEYSKLSEQNLKDLINQGQEAFPELLQEILDERIQMLLSKTYNNINSNQLVIKYDKSYSLDPSLSQATVSLRNQFIRIQPNKYLTNKSQSKIYVEILLKDIKEATVNLGIFDENNQDQLVYITSDGYVQTMTEKKYLGFELPENCIISILVDCYAQIIEYKSNGQRLQCSDGTLLEVISFQPMDQKLNNKNKLSNKGFLNEETLQNFLDIYNITQKSKDRQNVQEIQNQANKLDNRNEIEFYIGAEVYKYGKQDISVKFQFGEPYLLKCPAGYGSNGWK</sequence>
<organism evidence="1">
    <name type="scientific">Spironucleus salmonicida</name>
    <dbReference type="NCBI Taxonomy" id="348837"/>
    <lineage>
        <taxon>Eukaryota</taxon>
        <taxon>Metamonada</taxon>
        <taxon>Diplomonadida</taxon>
        <taxon>Hexamitidae</taxon>
        <taxon>Hexamitinae</taxon>
        <taxon>Spironucleus</taxon>
    </lineage>
</organism>
<gene>
    <name evidence="1" type="ORF">SS50377_13370</name>
</gene>
<proteinExistence type="predicted"/>
<dbReference type="AlphaFoldDB" id="V6LS97"/>
<evidence type="ECO:0000313" key="1">
    <source>
        <dbReference type="EMBL" id="EST46566.1"/>
    </source>
</evidence>